<organism evidence="1 2">
    <name type="scientific">Punica granatum</name>
    <name type="common">Pomegranate</name>
    <dbReference type="NCBI Taxonomy" id="22663"/>
    <lineage>
        <taxon>Eukaryota</taxon>
        <taxon>Viridiplantae</taxon>
        <taxon>Streptophyta</taxon>
        <taxon>Embryophyta</taxon>
        <taxon>Tracheophyta</taxon>
        <taxon>Spermatophyta</taxon>
        <taxon>Magnoliopsida</taxon>
        <taxon>eudicotyledons</taxon>
        <taxon>Gunneridae</taxon>
        <taxon>Pentapetalae</taxon>
        <taxon>rosids</taxon>
        <taxon>malvids</taxon>
        <taxon>Myrtales</taxon>
        <taxon>Lythraceae</taxon>
        <taxon>Punica</taxon>
    </lineage>
</organism>
<dbReference type="AlphaFoldDB" id="A0A218XL74"/>
<evidence type="ECO:0000313" key="2">
    <source>
        <dbReference type="Proteomes" id="UP000197138"/>
    </source>
</evidence>
<protein>
    <submittedName>
        <fullName evidence="1">Uncharacterized protein</fullName>
    </submittedName>
</protein>
<sequence length="191" mass="21189">MLGGCFSCTSMNNTIFLLLHHHQWLLSLHQQQQQKNIGQDHPTTASSAPSLLLSSTTERLNESPFSQFTLTLPPHLSHSLTLGSRCSWPGQQQHTNIHSHSHSSSLSIPWNKRHPLYPHLLSVPVASPANLPSSVLDLHSPQPCLPFSLHNQLHQHLIKTATSPAHSSFFFLSQLTPSHSPSFPDHQQPAT</sequence>
<gene>
    <name evidence="1" type="ORF">CDL15_Pgr019144</name>
</gene>
<name>A0A218XL74_PUNGR</name>
<proteinExistence type="predicted"/>
<reference evidence="2" key="1">
    <citation type="journal article" date="2017" name="Plant J.">
        <title>The pomegranate (Punica granatum L.) genome and the genomics of punicalagin biosynthesis.</title>
        <authorList>
            <person name="Qin G."/>
            <person name="Xu C."/>
            <person name="Ming R."/>
            <person name="Tang H."/>
            <person name="Guyot R."/>
            <person name="Kramer E.M."/>
            <person name="Hu Y."/>
            <person name="Yi X."/>
            <person name="Qi Y."/>
            <person name="Xu X."/>
            <person name="Gao Z."/>
            <person name="Pan H."/>
            <person name="Jian J."/>
            <person name="Tian Y."/>
            <person name="Yue Z."/>
            <person name="Xu Y."/>
        </authorList>
    </citation>
    <scope>NUCLEOTIDE SEQUENCE [LARGE SCALE GENOMIC DNA]</scope>
    <source>
        <strain evidence="2">cv. Dabenzi</strain>
    </source>
</reference>
<dbReference type="Proteomes" id="UP000197138">
    <property type="component" value="Unassembled WGS sequence"/>
</dbReference>
<dbReference type="EMBL" id="MTKT01001276">
    <property type="protein sequence ID" value="OWM85520.1"/>
    <property type="molecule type" value="Genomic_DNA"/>
</dbReference>
<accession>A0A218XL74</accession>
<evidence type="ECO:0000313" key="1">
    <source>
        <dbReference type="EMBL" id="OWM85520.1"/>
    </source>
</evidence>
<comment type="caution">
    <text evidence="1">The sequence shown here is derived from an EMBL/GenBank/DDBJ whole genome shotgun (WGS) entry which is preliminary data.</text>
</comment>